<gene>
    <name evidence="1" type="ORF">COLO4_08883</name>
</gene>
<keyword evidence="2" id="KW-1185">Reference proteome</keyword>
<dbReference type="Proteomes" id="UP000187203">
    <property type="component" value="Unassembled WGS sequence"/>
</dbReference>
<name>A0A1R3KED1_9ROSI</name>
<evidence type="ECO:0000313" key="2">
    <source>
        <dbReference type="Proteomes" id="UP000187203"/>
    </source>
</evidence>
<comment type="caution">
    <text evidence="1">The sequence shown here is derived from an EMBL/GenBank/DDBJ whole genome shotgun (WGS) entry which is preliminary data.</text>
</comment>
<dbReference type="EMBL" id="AWUE01014015">
    <property type="protein sequence ID" value="OMP05388.1"/>
    <property type="molecule type" value="Genomic_DNA"/>
</dbReference>
<sequence length="44" mass="4969">MSEVQGLILNLIPHLANSKLPQAFDSFLCSKLDLVRKKTKEREG</sequence>
<accession>A0A1R3KED1</accession>
<proteinExistence type="predicted"/>
<reference evidence="2" key="1">
    <citation type="submission" date="2013-09" db="EMBL/GenBank/DDBJ databases">
        <title>Corchorus olitorius genome sequencing.</title>
        <authorList>
            <person name="Alam M."/>
            <person name="Haque M.S."/>
            <person name="Islam M.S."/>
            <person name="Emdad E.M."/>
            <person name="Islam M.M."/>
            <person name="Ahmed B."/>
            <person name="Halim A."/>
            <person name="Hossen Q.M.M."/>
            <person name="Hossain M.Z."/>
            <person name="Ahmed R."/>
            <person name="Khan M.M."/>
            <person name="Islam R."/>
            <person name="Rashid M.M."/>
            <person name="Khan S.A."/>
            <person name="Rahman M.S."/>
            <person name="Alam M."/>
            <person name="Yahiya A.S."/>
            <person name="Khan M.S."/>
            <person name="Azam M.S."/>
            <person name="Haque T."/>
            <person name="Lashkar M.Z.H."/>
            <person name="Akhand A.I."/>
            <person name="Morshed G."/>
            <person name="Roy S."/>
            <person name="Uddin K.S."/>
            <person name="Rabeya T."/>
            <person name="Hossain A.S."/>
            <person name="Chowdhury A."/>
            <person name="Snigdha A.R."/>
            <person name="Mortoza M.S."/>
            <person name="Matin S.A."/>
            <person name="Hoque S.M.E."/>
            <person name="Islam M.K."/>
            <person name="Roy D.K."/>
            <person name="Haider R."/>
            <person name="Moosa M.M."/>
            <person name="Elias S.M."/>
            <person name="Hasan A.M."/>
            <person name="Jahan S."/>
            <person name="Shafiuddin M."/>
            <person name="Mahmood N."/>
            <person name="Shommy N.S."/>
        </authorList>
    </citation>
    <scope>NUCLEOTIDE SEQUENCE [LARGE SCALE GENOMIC DNA]</scope>
    <source>
        <strain evidence="2">cv. O-4</strain>
    </source>
</reference>
<evidence type="ECO:0000313" key="1">
    <source>
        <dbReference type="EMBL" id="OMP05388.1"/>
    </source>
</evidence>
<dbReference type="AlphaFoldDB" id="A0A1R3KED1"/>
<organism evidence="1 2">
    <name type="scientific">Corchorus olitorius</name>
    <dbReference type="NCBI Taxonomy" id="93759"/>
    <lineage>
        <taxon>Eukaryota</taxon>
        <taxon>Viridiplantae</taxon>
        <taxon>Streptophyta</taxon>
        <taxon>Embryophyta</taxon>
        <taxon>Tracheophyta</taxon>
        <taxon>Spermatophyta</taxon>
        <taxon>Magnoliopsida</taxon>
        <taxon>eudicotyledons</taxon>
        <taxon>Gunneridae</taxon>
        <taxon>Pentapetalae</taxon>
        <taxon>rosids</taxon>
        <taxon>malvids</taxon>
        <taxon>Malvales</taxon>
        <taxon>Malvaceae</taxon>
        <taxon>Grewioideae</taxon>
        <taxon>Apeibeae</taxon>
        <taxon>Corchorus</taxon>
    </lineage>
</organism>
<protein>
    <submittedName>
        <fullName evidence="1">Uncharacterized protein</fullName>
    </submittedName>
</protein>